<dbReference type="AlphaFoldDB" id="A0A6G0ZKR7"/>
<organism evidence="2 3">
    <name type="scientific">Aphis craccivora</name>
    <name type="common">Cowpea aphid</name>
    <dbReference type="NCBI Taxonomy" id="307492"/>
    <lineage>
        <taxon>Eukaryota</taxon>
        <taxon>Metazoa</taxon>
        <taxon>Ecdysozoa</taxon>
        <taxon>Arthropoda</taxon>
        <taxon>Hexapoda</taxon>
        <taxon>Insecta</taxon>
        <taxon>Pterygota</taxon>
        <taxon>Neoptera</taxon>
        <taxon>Paraneoptera</taxon>
        <taxon>Hemiptera</taxon>
        <taxon>Sternorrhyncha</taxon>
        <taxon>Aphidomorpha</taxon>
        <taxon>Aphidoidea</taxon>
        <taxon>Aphididae</taxon>
        <taxon>Aphidini</taxon>
        <taxon>Aphis</taxon>
        <taxon>Aphis</taxon>
    </lineage>
</organism>
<comment type="caution">
    <text evidence="2">The sequence shown here is derived from an EMBL/GenBank/DDBJ whole genome shotgun (WGS) entry which is preliminary data.</text>
</comment>
<dbReference type="EMBL" id="VUJU01000287">
    <property type="protein sequence ID" value="KAF0771499.1"/>
    <property type="molecule type" value="Genomic_DNA"/>
</dbReference>
<accession>A0A6G0ZKR7</accession>
<keyword evidence="3" id="KW-1185">Reference proteome</keyword>
<evidence type="ECO:0000313" key="2">
    <source>
        <dbReference type="EMBL" id="KAF0771499.1"/>
    </source>
</evidence>
<sequence>MYGYPDTAVYKETKKQISKRQTQPLPTSRLFSTHTHMKKKNKSFKF</sequence>
<protein>
    <submittedName>
        <fullName evidence="2">Uncharacterized protein</fullName>
    </submittedName>
</protein>
<evidence type="ECO:0000256" key="1">
    <source>
        <dbReference type="SAM" id="MobiDB-lite"/>
    </source>
</evidence>
<name>A0A6G0ZKR7_APHCR</name>
<proteinExistence type="predicted"/>
<evidence type="ECO:0000313" key="3">
    <source>
        <dbReference type="Proteomes" id="UP000478052"/>
    </source>
</evidence>
<feature type="region of interest" description="Disordered" evidence="1">
    <location>
        <begin position="1"/>
        <end position="24"/>
    </location>
</feature>
<dbReference type="Proteomes" id="UP000478052">
    <property type="component" value="Unassembled WGS sequence"/>
</dbReference>
<gene>
    <name evidence="2" type="ORF">FWK35_00011085</name>
</gene>
<reference evidence="2 3" key="1">
    <citation type="submission" date="2019-08" db="EMBL/GenBank/DDBJ databases">
        <title>Whole genome of Aphis craccivora.</title>
        <authorList>
            <person name="Voronova N.V."/>
            <person name="Shulinski R.S."/>
            <person name="Bandarenka Y.V."/>
            <person name="Zhorov D.G."/>
            <person name="Warner D."/>
        </authorList>
    </citation>
    <scope>NUCLEOTIDE SEQUENCE [LARGE SCALE GENOMIC DNA]</scope>
    <source>
        <strain evidence="2">180601</strain>
        <tissue evidence="2">Whole Body</tissue>
    </source>
</reference>